<reference evidence="3" key="1">
    <citation type="submission" date="2018-02" db="EMBL/GenBank/DDBJ databases">
        <title>Genome sequencing of Solimonas sp. HR-BB.</title>
        <authorList>
            <person name="Lee Y."/>
            <person name="Jeon C.O."/>
        </authorList>
    </citation>
    <scope>NUCLEOTIDE SEQUENCE [LARGE SCALE GENOMIC DNA]</scope>
    <source>
        <strain evidence="3">HR-U</strain>
    </source>
</reference>
<evidence type="ECO:0000313" key="3">
    <source>
        <dbReference type="Proteomes" id="UP000239590"/>
    </source>
</evidence>
<proteinExistence type="predicted"/>
<dbReference type="InterPro" id="IPR032710">
    <property type="entry name" value="NTF2-like_dom_sf"/>
</dbReference>
<sequence length="132" mass="15358">MTALEIVQQYYTYFNDKNWQGMLSLVDPEIRHEPNQGDARIGIEQFTKFLEHMDESYEETLTDLVFFSEPTQTRVAAEFVVNGVYKKGEDGLPEARHQTYELPAGAFLEVKDGKITRVTTYYNLPLWIQRVS</sequence>
<protein>
    <submittedName>
        <fullName evidence="2">Isopropylmalate/homocitrate/citramalate synthase</fullName>
    </submittedName>
</protein>
<dbReference type="OrthoDB" id="582835at2"/>
<dbReference type="EMBL" id="PTRA01000001">
    <property type="protein sequence ID" value="PQA58262.1"/>
    <property type="molecule type" value="Genomic_DNA"/>
</dbReference>
<feature type="domain" description="SnoaL-like" evidence="1">
    <location>
        <begin position="7"/>
        <end position="118"/>
    </location>
</feature>
<accession>A0A2S7IKL4</accession>
<dbReference type="SUPFAM" id="SSF54427">
    <property type="entry name" value="NTF2-like"/>
    <property type="match status" value="1"/>
</dbReference>
<dbReference type="Pfam" id="PF12680">
    <property type="entry name" value="SnoaL_2"/>
    <property type="match status" value="1"/>
</dbReference>
<name>A0A2S7IKL4_9BACT</name>
<evidence type="ECO:0000259" key="1">
    <source>
        <dbReference type="Pfam" id="PF12680"/>
    </source>
</evidence>
<comment type="caution">
    <text evidence="2">The sequence shown here is derived from an EMBL/GenBank/DDBJ whole genome shotgun (WGS) entry which is preliminary data.</text>
</comment>
<dbReference type="Proteomes" id="UP000239590">
    <property type="component" value="Unassembled WGS sequence"/>
</dbReference>
<dbReference type="InterPro" id="IPR037401">
    <property type="entry name" value="SnoaL-like"/>
</dbReference>
<evidence type="ECO:0000313" key="2">
    <source>
        <dbReference type="EMBL" id="PQA58262.1"/>
    </source>
</evidence>
<dbReference type="Gene3D" id="3.10.450.50">
    <property type="match status" value="1"/>
</dbReference>
<organism evidence="2 3">
    <name type="scientific">Siphonobacter curvatus</name>
    <dbReference type="NCBI Taxonomy" id="2094562"/>
    <lineage>
        <taxon>Bacteria</taxon>
        <taxon>Pseudomonadati</taxon>
        <taxon>Bacteroidota</taxon>
        <taxon>Cytophagia</taxon>
        <taxon>Cytophagales</taxon>
        <taxon>Cytophagaceae</taxon>
        <taxon>Siphonobacter</taxon>
    </lineage>
</organism>
<keyword evidence="3" id="KW-1185">Reference proteome</keyword>
<gene>
    <name evidence="2" type="ORF">C5O19_00860</name>
</gene>
<dbReference type="AlphaFoldDB" id="A0A2S7IKL4"/>
<dbReference type="CDD" id="cd00531">
    <property type="entry name" value="NTF2_like"/>
    <property type="match status" value="1"/>
</dbReference>
<dbReference type="RefSeq" id="WP_104709491.1">
    <property type="nucleotide sequence ID" value="NZ_PTRA01000001.1"/>
</dbReference>